<dbReference type="PRINTS" id="PR00260">
    <property type="entry name" value="CHEMTRNSDUCR"/>
</dbReference>
<dbReference type="Proteomes" id="UP000017184">
    <property type="component" value="Chromosome"/>
</dbReference>
<comment type="subcellular location">
    <subcellularLocation>
        <location evidence="1">Cell inner membrane</location>
        <topology evidence="1">Multi-pass membrane protein</topology>
    </subcellularLocation>
</comment>
<dbReference type="Pfam" id="PF02203">
    <property type="entry name" value="TarH"/>
    <property type="match status" value="1"/>
</dbReference>
<evidence type="ECO:0000256" key="4">
    <source>
        <dbReference type="ARBA" id="ARBA00022519"/>
    </source>
</evidence>
<protein>
    <submittedName>
        <fullName evidence="13">Methyl-accepting chemotaxis protein</fullName>
    </submittedName>
</protein>
<evidence type="ECO:0000256" key="3">
    <source>
        <dbReference type="ARBA" id="ARBA00022481"/>
    </source>
</evidence>
<keyword evidence="3" id="KW-0488">Methylation</keyword>
<dbReference type="InterPro" id="IPR004089">
    <property type="entry name" value="MCPsignal_dom"/>
</dbReference>
<dbReference type="Gene3D" id="1.10.287.950">
    <property type="entry name" value="Methyl-accepting chemotaxis protein"/>
    <property type="match status" value="1"/>
</dbReference>
<dbReference type="PANTHER" id="PTHR43531">
    <property type="entry name" value="PROTEIN ICFG"/>
    <property type="match status" value="1"/>
</dbReference>
<evidence type="ECO:0000313" key="13">
    <source>
        <dbReference type="EMBL" id="AGX86272.1"/>
    </source>
</evidence>
<evidence type="ECO:0000313" key="14">
    <source>
        <dbReference type="Proteomes" id="UP000017184"/>
    </source>
</evidence>
<dbReference type="InterPro" id="IPR003122">
    <property type="entry name" value="Tar_rcpt_lig-bd"/>
</dbReference>
<comment type="similarity">
    <text evidence="9">Belongs to the methyl-accepting chemotaxis (MCP) protein family.</text>
</comment>
<keyword evidence="5 11" id="KW-0812">Transmembrane</keyword>
<dbReference type="GO" id="GO:0007165">
    <property type="term" value="P:signal transduction"/>
    <property type="evidence" value="ECO:0007669"/>
    <property type="project" value="UniProtKB-KW"/>
</dbReference>
<proteinExistence type="inferred from homology"/>
<evidence type="ECO:0000256" key="2">
    <source>
        <dbReference type="ARBA" id="ARBA00022475"/>
    </source>
</evidence>
<dbReference type="EMBL" id="CP004885">
    <property type="protein sequence ID" value="AGX86272.1"/>
    <property type="molecule type" value="Genomic_DNA"/>
</dbReference>
<keyword evidence="2" id="KW-1003">Cell membrane</keyword>
<organism evidence="13 14">
    <name type="scientific">Candidatus Symbiobacter mobilis CR</name>
    <dbReference type="NCBI Taxonomy" id="946483"/>
    <lineage>
        <taxon>Bacteria</taxon>
        <taxon>Pseudomonadati</taxon>
        <taxon>Pseudomonadota</taxon>
        <taxon>Betaproteobacteria</taxon>
        <taxon>Burkholderiales</taxon>
        <taxon>Comamonadaceae</taxon>
    </lineage>
</organism>
<evidence type="ECO:0000256" key="5">
    <source>
        <dbReference type="ARBA" id="ARBA00022692"/>
    </source>
</evidence>
<dbReference type="FunFam" id="1.10.287.950:FF:000001">
    <property type="entry name" value="Methyl-accepting chemotaxis sensory transducer"/>
    <property type="match status" value="1"/>
</dbReference>
<dbReference type="HOGENOM" id="CLU_000445_107_16_4"/>
<dbReference type="Pfam" id="PF00015">
    <property type="entry name" value="MCPsignal"/>
    <property type="match status" value="1"/>
</dbReference>
<dbReference type="GO" id="GO:0005886">
    <property type="term" value="C:plasma membrane"/>
    <property type="evidence" value="ECO:0007669"/>
    <property type="project" value="UniProtKB-SubCell"/>
</dbReference>
<dbReference type="AlphaFoldDB" id="U5N4L0"/>
<accession>U5N4L0</accession>
<evidence type="ECO:0000259" key="12">
    <source>
        <dbReference type="PROSITE" id="PS50111"/>
    </source>
</evidence>
<dbReference type="InterPro" id="IPR004090">
    <property type="entry name" value="Chemotax_Me-accpt_rcpt"/>
</dbReference>
<dbReference type="PROSITE" id="PS50111">
    <property type="entry name" value="CHEMOTAXIS_TRANSDUC_2"/>
    <property type="match status" value="1"/>
</dbReference>
<dbReference type="SUPFAM" id="SSF58104">
    <property type="entry name" value="Methyl-accepting chemotaxis protein (MCP) signaling domain"/>
    <property type="match status" value="1"/>
</dbReference>
<dbReference type="InterPro" id="IPR051310">
    <property type="entry name" value="MCP_chemotaxis"/>
</dbReference>
<keyword evidence="7 11" id="KW-0472">Membrane</keyword>
<dbReference type="RefSeq" id="WP_022771095.1">
    <property type="nucleotide sequence ID" value="NC_022576.1"/>
</dbReference>
<evidence type="ECO:0000256" key="11">
    <source>
        <dbReference type="SAM" id="Phobius"/>
    </source>
</evidence>
<evidence type="ECO:0000256" key="9">
    <source>
        <dbReference type="ARBA" id="ARBA00029447"/>
    </source>
</evidence>
<keyword evidence="14" id="KW-1185">Reference proteome</keyword>
<dbReference type="PATRIC" id="fig|946483.4.peg.137"/>
<keyword evidence="4" id="KW-0997">Cell inner membrane</keyword>
<evidence type="ECO:0000256" key="6">
    <source>
        <dbReference type="ARBA" id="ARBA00022989"/>
    </source>
</evidence>
<name>U5N4L0_9BURK</name>
<dbReference type="CDD" id="cd11386">
    <property type="entry name" value="MCP_signal"/>
    <property type="match status" value="1"/>
</dbReference>
<dbReference type="KEGG" id="cbx:Cenrod_0138"/>
<evidence type="ECO:0000256" key="8">
    <source>
        <dbReference type="ARBA" id="ARBA00023224"/>
    </source>
</evidence>
<dbReference type="STRING" id="946483.Cenrod_0138"/>
<dbReference type="GO" id="GO:0004888">
    <property type="term" value="F:transmembrane signaling receptor activity"/>
    <property type="evidence" value="ECO:0007669"/>
    <property type="project" value="InterPro"/>
</dbReference>
<feature type="domain" description="Methyl-accepting transducer" evidence="12">
    <location>
        <begin position="279"/>
        <end position="508"/>
    </location>
</feature>
<reference evidence="13 14" key="1">
    <citation type="journal article" date="2013" name="Genome Biol.">
        <title>Genomic analysis reveals key aspects of prokaryotic symbiosis in the phototrophic consortium "Chlorochromatium aggregatum".</title>
        <authorList>
            <person name="Liu Z."/>
            <person name="Muller J."/>
            <person name="Li T."/>
            <person name="Alvey R.M."/>
            <person name="Vogl K."/>
            <person name="Frigaard N.U."/>
            <person name="Rockwell N.C."/>
            <person name="Boyd E.S."/>
            <person name="Tomsho L.P."/>
            <person name="Schuster S.C."/>
            <person name="Henke P."/>
            <person name="Rohde M."/>
            <person name="Overmann J."/>
            <person name="Bryant D.A."/>
        </authorList>
    </citation>
    <scope>NUCLEOTIDE SEQUENCE [LARGE SCALE GENOMIC DNA]</scope>
    <source>
        <strain evidence="13">CR</strain>
    </source>
</reference>
<dbReference type="eggNOG" id="COG0840">
    <property type="taxonomic scope" value="Bacteria"/>
</dbReference>
<keyword evidence="6 11" id="KW-1133">Transmembrane helix</keyword>
<keyword evidence="8 10" id="KW-0807">Transducer</keyword>
<evidence type="ECO:0000256" key="1">
    <source>
        <dbReference type="ARBA" id="ARBA00004429"/>
    </source>
</evidence>
<evidence type="ECO:0000256" key="10">
    <source>
        <dbReference type="PROSITE-ProRule" id="PRU00284"/>
    </source>
</evidence>
<evidence type="ECO:0000256" key="7">
    <source>
        <dbReference type="ARBA" id="ARBA00023136"/>
    </source>
</evidence>
<sequence>MRTMKVSTRLVILIGVLSSLLVVVGGVGLWSIHRSNLEIKALHDRAMLPALMADELIDILVQNRLQILLAFQHAPGNPLQTIHNHPASLHTDAIKANRVAANKIFAALPPLTSDADDMALLHASQRSRALWRDKLDQVVAAIGRGDYSPAVMAAFLRAGREEGEMSVRDMRAYRDHQVEQAKQAYENAQTRYHVALSSFLVATIGGLLLAFSIGGATIRTLRQQLGGEPGDAATVAELVGSGDLCHPIEVRGGDTHSLMAQLQAMQQSLGRVVLDVRHASEHVATASAEIASANHDLSLRTERQASALEHTASSMEQLSATVRQNADNAHHADELAQHAAATALRGGTVVDRMVATMEKIQVSSQKILDIIGVIDGIAFQTNILALNAAVEAARAGEQGRGFAVVASEVRSLAGRSAQAAKEIKHLISTSVEFVDHGSTLVHEAGDSMRQIVESIRHVTELVGKISTANQEQSTGVSQVGESVAQIDQTTQQNAALVEEMAAAASSLHAQAQDLLRTMAVFQLPAESTALARPVQPHNP</sequence>
<gene>
    <name evidence="13" type="ORF">Cenrod_0138</name>
</gene>
<dbReference type="SMART" id="SM00283">
    <property type="entry name" value="MA"/>
    <property type="match status" value="1"/>
</dbReference>
<feature type="transmembrane region" description="Helical" evidence="11">
    <location>
        <begin position="192"/>
        <end position="213"/>
    </location>
</feature>
<dbReference type="PANTHER" id="PTHR43531:SF14">
    <property type="entry name" value="METHYL-ACCEPTING CHEMOTAXIS PROTEIN I-RELATED"/>
    <property type="match status" value="1"/>
</dbReference>
<dbReference type="GO" id="GO:0006935">
    <property type="term" value="P:chemotaxis"/>
    <property type="evidence" value="ECO:0007669"/>
    <property type="project" value="InterPro"/>
</dbReference>